<dbReference type="PROSITE" id="PS00028">
    <property type="entry name" value="ZINC_FINGER_C2H2_1"/>
    <property type="match status" value="1"/>
</dbReference>
<feature type="compositionally biased region" description="Basic and acidic residues" evidence="10">
    <location>
        <begin position="844"/>
        <end position="853"/>
    </location>
</feature>
<evidence type="ECO:0000256" key="6">
    <source>
        <dbReference type="ARBA" id="ARBA00023015"/>
    </source>
</evidence>
<evidence type="ECO:0000256" key="2">
    <source>
        <dbReference type="ARBA" id="ARBA00022723"/>
    </source>
</evidence>
<keyword evidence="6" id="KW-0805">Transcription regulation</keyword>
<feature type="region of interest" description="Disordered" evidence="10">
    <location>
        <begin position="823"/>
        <end position="896"/>
    </location>
</feature>
<dbReference type="SMART" id="SM00225">
    <property type="entry name" value="BTB"/>
    <property type="match status" value="1"/>
</dbReference>
<keyword evidence="5" id="KW-0862">Zinc</keyword>
<evidence type="ECO:0000256" key="5">
    <source>
        <dbReference type="ARBA" id="ARBA00022833"/>
    </source>
</evidence>
<feature type="compositionally biased region" description="Polar residues" evidence="10">
    <location>
        <begin position="381"/>
        <end position="391"/>
    </location>
</feature>
<dbReference type="SUPFAM" id="SSF54695">
    <property type="entry name" value="POZ domain"/>
    <property type="match status" value="1"/>
</dbReference>
<dbReference type="PANTHER" id="PTHR46105">
    <property type="entry name" value="AGAP004733-PA"/>
    <property type="match status" value="1"/>
</dbReference>
<dbReference type="PROSITE" id="PS50097">
    <property type="entry name" value="BTB"/>
    <property type="match status" value="1"/>
</dbReference>
<organism evidence="12 13">
    <name type="scientific">Umbra pygmaea</name>
    <name type="common">Eastern mudminnow</name>
    <dbReference type="NCBI Taxonomy" id="75934"/>
    <lineage>
        <taxon>Eukaryota</taxon>
        <taxon>Metazoa</taxon>
        <taxon>Chordata</taxon>
        <taxon>Craniata</taxon>
        <taxon>Vertebrata</taxon>
        <taxon>Euteleostomi</taxon>
        <taxon>Actinopterygii</taxon>
        <taxon>Neopterygii</taxon>
        <taxon>Teleostei</taxon>
        <taxon>Protacanthopterygii</taxon>
        <taxon>Esociformes</taxon>
        <taxon>Umbridae</taxon>
        <taxon>Umbra</taxon>
    </lineage>
</organism>
<evidence type="ECO:0000313" key="12">
    <source>
        <dbReference type="EMBL" id="KAL0963434.1"/>
    </source>
</evidence>
<dbReference type="Gene3D" id="1.10.340.70">
    <property type="match status" value="1"/>
</dbReference>
<dbReference type="Pfam" id="PF00651">
    <property type="entry name" value="BTB"/>
    <property type="match status" value="1"/>
</dbReference>
<comment type="subcellular location">
    <subcellularLocation>
        <location evidence="1">Nucleus</location>
    </subcellularLocation>
</comment>
<evidence type="ECO:0000256" key="10">
    <source>
        <dbReference type="SAM" id="MobiDB-lite"/>
    </source>
</evidence>
<protein>
    <recommendedName>
        <fullName evidence="11">BTB domain-containing protein</fullName>
    </recommendedName>
</protein>
<comment type="caution">
    <text evidence="12">The sequence shown here is derived from an EMBL/GenBank/DDBJ whole genome shotgun (WGS) entry which is preliminary data.</text>
</comment>
<evidence type="ECO:0000256" key="7">
    <source>
        <dbReference type="ARBA" id="ARBA00023125"/>
    </source>
</evidence>
<keyword evidence="9" id="KW-0539">Nucleus</keyword>
<evidence type="ECO:0000256" key="3">
    <source>
        <dbReference type="ARBA" id="ARBA00022737"/>
    </source>
</evidence>
<dbReference type="InterPro" id="IPR050457">
    <property type="entry name" value="ZnFinger_BTB_dom_contain"/>
</dbReference>
<dbReference type="AlphaFoldDB" id="A0ABD0VYP8"/>
<evidence type="ECO:0000259" key="11">
    <source>
        <dbReference type="PROSITE" id="PS50097"/>
    </source>
</evidence>
<dbReference type="GO" id="GO:0005634">
    <property type="term" value="C:nucleus"/>
    <property type="evidence" value="ECO:0007669"/>
    <property type="project" value="UniProtKB-SubCell"/>
</dbReference>
<keyword evidence="7" id="KW-0238">DNA-binding</keyword>
<dbReference type="InterPro" id="IPR041588">
    <property type="entry name" value="Integrase_H2C2"/>
</dbReference>
<dbReference type="EMBL" id="JAGEUA010000010">
    <property type="protein sequence ID" value="KAL0963434.1"/>
    <property type="molecule type" value="Genomic_DNA"/>
</dbReference>
<reference evidence="12 13" key="1">
    <citation type="submission" date="2024-06" db="EMBL/GenBank/DDBJ databases">
        <authorList>
            <person name="Pan Q."/>
            <person name="Wen M."/>
            <person name="Jouanno E."/>
            <person name="Zahm M."/>
            <person name="Klopp C."/>
            <person name="Cabau C."/>
            <person name="Louis A."/>
            <person name="Berthelot C."/>
            <person name="Parey E."/>
            <person name="Roest Crollius H."/>
            <person name="Montfort J."/>
            <person name="Robinson-Rechavi M."/>
            <person name="Bouchez O."/>
            <person name="Lampietro C."/>
            <person name="Lopez Roques C."/>
            <person name="Donnadieu C."/>
            <person name="Postlethwait J."/>
            <person name="Bobe J."/>
            <person name="Verreycken H."/>
            <person name="Guiguen Y."/>
        </authorList>
    </citation>
    <scope>NUCLEOTIDE SEQUENCE [LARGE SCALE GENOMIC DNA]</scope>
    <source>
        <strain evidence="12">Up_M1</strain>
        <tissue evidence="12">Testis</tissue>
    </source>
</reference>
<feature type="region of interest" description="Disordered" evidence="10">
    <location>
        <begin position="553"/>
        <end position="575"/>
    </location>
</feature>
<feature type="domain" description="BTB" evidence="11">
    <location>
        <begin position="171"/>
        <end position="239"/>
    </location>
</feature>
<sequence>MAGDCTYTMHYADDTFSPSKHVPHGVRVLEGEPAAACVMKQRESVGCSSNFEIIDGLKYRKKLEKGFLHYREVLDEDRRLGAIATFHKRRQGTRHNSLEDTYRAVADNYWWEGMYFQIREFVLGCPECQEQRKERPEKKRKGARHVCQTVTTHSRDMLAKLRSQQEAGQFCDITLRTDGRSYTAHKAVLAAVSEYFQEVLGEMDSAPNATSDIDLTGYNESSLLSLLDFSYSSRLCVSEDDLQEVSTMARHLGMWPAVEACSALQRDQGKHDDHYYPTTGHPASGFPSQIPGPPLHRHQMEGKRGPRGDDCLRPVPDQSDDSRAEILTRRSPRRPSRPSSHPPGSDSLPTSPTRRMKLMDFKSPSSKKRTPPRKIALSTPRFRNTSSSPPTHTRLLRSTPGAAQRLLPRTESPPLSHKPHPVLRPASTSSSPGRRASSEAPVVIVKPEEGNEDEEDNFRAMEKYRLMSVLGLQRTSLLPRPEDLTGWRQKKRLRKLKVNNYSLTKRRKPRPPGQGALAFGVLPLSLPLCTPANAQFLKRTIKTEPEDAASMQAMKVKRHRQPQSFPPSDRSMRSKGVLPDLLQPESRLAYRGRDLRRSLRGDEVRNPLSRPTIRSENTRHPNPRRNISVVQVKPQPADYAISATPLSSHCPHPVTHTQPASAHPRDKVNIESARVLRYNSGRPLAKAKLKRIGLREAGRGQHKASEESRRTGERTKGVRERGPGALGYMNTSPEPAPPPHSPSQYRVIKVEPTDPLPVAEPFSQPPSPELGKRQSKPPVKLLDPGFLFSFCRPAGGPLVGVKREEESVDICLTRSVSRGERFGLGGPPARVLRARGGPPPLPRLKREGEERSLSHSQTQRQGTQRAIKPPNPVRATGSNTSHSARDVPKKITKTLPLPSRGTAQFDAIRRARLKQLRGPCSQAPKAKSSHVCLQCRTSYKDCYSLITHRVRHIEGKHWPCPLCNLSWEEGLKLSTLTVVTSREVEKRIVKLQACTYRGVRHVQAHVSIGRFNYYGDDYYSHF</sequence>
<keyword evidence="4" id="KW-0863">Zinc-finger</keyword>
<evidence type="ECO:0000256" key="1">
    <source>
        <dbReference type="ARBA" id="ARBA00004123"/>
    </source>
</evidence>
<dbReference type="InterPro" id="IPR011333">
    <property type="entry name" value="SKP1/BTB/POZ_sf"/>
</dbReference>
<feature type="region of interest" description="Disordered" evidence="10">
    <location>
        <begin position="646"/>
        <end position="665"/>
    </location>
</feature>
<feature type="region of interest" description="Disordered" evidence="10">
    <location>
        <begin position="269"/>
        <end position="440"/>
    </location>
</feature>
<dbReference type="InterPro" id="IPR000210">
    <property type="entry name" value="BTB/POZ_dom"/>
</dbReference>
<dbReference type="PANTHER" id="PTHR46105:SF5">
    <property type="entry name" value="ZINC FINGER AND BTB DOMAIN-CONTAINING PROTEIN 44 ISOFORM X1"/>
    <property type="match status" value="1"/>
</dbReference>
<feature type="region of interest" description="Disordered" evidence="10">
    <location>
        <begin position="600"/>
        <end position="623"/>
    </location>
</feature>
<accession>A0ABD0VYP8</accession>
<feature type="compositionally biased region" description="Basic and acidic residues" evidence="10">
    <location>
        <begin position="694"/>
        <end position="722"/>
    </location>
</feature>
<dbReference type="InterPro" id="IPR013087">
    <property type="entry name" value="Znf_C2H2_type"/>
</dbReference>
<evidence type="ECO:0000313" key="13">
    <source>
        <dbReference type="Proteomes" id="UP001557470"/>
    </source>
</evidence>
<dbReference type="GO" id="GO:0008270">
    <property type="term" value="F:zinc ion binding"/>
    <property type="evidence" value="ECO:0007669"/>
    <property type="project" value="UniProtKB-KW"/>
</dbReference>
<keyword evidence="13" id="KW-1185">Reference proteome</keyword>
<dbReference type="Proteomes" id="UP001557470">
    <property type="component" value="Unassembled WGS sequence"/>
</dbReference>
<name>A0ABD0VYP8_UMBPY</name>
<proteinExistence type="predicted"/>
<evidence type="ECO:0000256" key="4">
    <source>
        <dbReference type="ARBA" id="ARBA00022771"/>
    </source>
</evidence>
<dbReference type="GO" id="GO:0003677">
    <property type="term" value="F:DNA binding"/>
    <property type="evidence" value="ECO:0007669"/>
    <property type="project" value="UniProtKB-KW"/>
</dbReference>
<feature type="region of interest" description="Disordered" evidence="10">
    <location>
        <begin position="694"/>
        <end position="778"/>
    </location>
</feature>
<evidence type="ECO:0000256" key="8">
    <source>
        <dbReference type="ARBA" id="ARBA00023163"/>
    </source>
</evidence>
<keyword evidence="8" id="KW-0804">Transcription</keyword>
<feature type="compositionally biased region" description="Polar residues" evidence="10">
    <location>
        <begin position="854"/>
        <end position="864"/>
    </location>
</feature>
<feature type="compositionally biased region" description="Low complexity" evidence="10">
    <location>
        <begin position="827"/>
        <end position="836"/>
    </location>
</feature>
<keyword evidence="3" id="KW-0677">Repeat</keyword>
<dbReference type="Gene3D" id="3.30.710.10">
    <property type="entry name" value="Potassium Channel Kv1.1, Chain A"/>
    <property type="match status" value="1"/>
</dbReference>
<feature type="compositionally biased region" description="Basic and acidic residues" evidence="10">
    <location>
        <begin position="298"/>
        <end position="312"/>
    </location>
</feature>
<dbReference type="Pfam" id="PF17921">
    <property type="entry name" value="Integrase_H2C2"/>
    <property type="match status" value="1"/>
</dbReference>
<feature type="compositionally biased region" description="Low complexity" evidence="10">
    <location>
        <begin position="424"/>
        <end position="440"/>
    </location>
</feature>
<evidence type="ECO:0000256" key="9">
    <source>
        <dbReference type="ARBA" id="ARBA00023242"/>
    </source>
</evidence>
<keyword evidence="2" id="KW-0479">Metal-binding</keyword>
<gene>
    <name evidence="12" type="ORF">UPYG_G00306370</name>
</gene>